<accession>A0A1X4XUQ8</accession>
<reference evidence="10 11" key="1">
    <citation type="journal article" date="2017" name="Front. Microbiol.">
        <title>Genome Sequence of Desulfurella amilsii Strain TR1 and Comparative Genomics of Desulfurellaceae Family.</title>
        <authorList>
            <person name="Florentino A.P."/>
            <person name="Stams A.J."/>
            <person name="Sanchez-Andrea I."/>
        </authorList>
    </citation>
    <scope>NUCLEOTIDE SEQUENCE [LARGE SCALE GENOMIC DNA]</scope>
    <source>
        <strain evidence="10 11">TR1</strain>
    </source>
</reference>
<dbReference type="SUPFAM" id="SSF52540">
    <property type="entry name" value="P-loop containing nucleoside triphosphate hydrolases"/>
    <property type="match status" value="1"/>
</dbReference>
<evidence type="ECO:0000256" key="2">
    <source>
        <dbReference type="ARBA" id="ARBA00022723"/>
    </source>
</evidence>
<name>A0A1X4XUQ8_9BACT</name>
<keyword evidence="4" id="KW-0862">Zinc</keyword>
<comment type="caution">
    <text evidence="10">The sequence shown here is derived from an EMBL/GenBank/DDBJ whole genome shotgun (WGS) entry which is preliminary data.</text>
</comment>
<gene>
    <name evidence="8" type="primary">dnaX</name>
    <name evidence="10" type="ORF">DESAMIL20_828</name>
</gene>
<proteinExistence type="inferred from homology"/>
<dbReference type="Gene3D" id="3.40.50.300">
    <property type="entry name" value="P-loop containing nucleotide triphosphate hydrolases"/>
    <property type="match status" value="1"/>
</dbReference>
<dbReference type="SMART" id="SM00382">
    <property type="entry name" value="AAA"/>
    <property type="match status" value="1"/>
</dbReference>
<evidence type="ECO:0000256" key="1">
    <source>
        <dbReference type="ARBA" id="ARBA00006360"/>
    </source>
</evidence>
<organism evidence="10 11">
    <name type="scientific">Desulfurella amilsii</name>
    <dbReference type="NCBI Taxonomy" id="1562698"/>
    <lineage>
        <taxon>Bacteria</taxon>
        <taxon>Pseudomonadati</taxon>
        <taxon>Campylobacterota</taxon>
        <taxon>Desulfurellia</taxon>
        <taxon>Desulfurellales</taxon>
        <taxon>Desulfurellaceae</taxon>
        <taxon>Desulfurella</taxon>
    </lineage>
</organism>
<dbReference type="GO" id="GO:0046872">
    <property type="term" value="F:metal ion binding"/>
    <property type="evidence" value="ECO:0007669"/>
    <property type="project" value="UniProtKB-KW"/>
</dbReference>
<evidence type="ECO:0000259" key="9">
    <source>
        <dbReference type="SMART" id="SM00382"/>
    </source>
</evidence>
<comment type="catalytic activity">
    <reaction evidence="7 8">
        <text>DNA(n) + a 2'-deoxyribonucleoside 5'-triphosphate = DNA(n+1) + diphosphate</text>
        <dbReference type="Rhea" id="RHEA:22508"/>
        <dbReference type="Rhea" id="RHEA-COMP:17339"/>
        <dbReference type="Rhea" id="RHEA-COMP:17340"/>
        <dbReference type="ChEBI" id="CHEBI:33019"/>
        <dbReference type="ChEBI" id="CHEBI:61560"/>
        <dbReference type="ChEBI" id="CHEBI:173112"/>
        <dbReference type="EC" id="2.7.7.7"/>
    </reaction>
</comment>
<keyword evidence="2" id="KW-0479">Metal-binding</keyword>
<dbReference type="Proteomes" id="UP000194141">
    <property type="component" value="Unassembled WGS sequence"/>
</dbReference>
<comment type="subunit">
    <text evidence="8">DNA polymerase III contains a core (composed of alpha, epsilon and theta chains) that associates with a tau subunit. This core dimerizes to form the POLIII' complex. PolIII' associates with the gamma complex (composed of gamma, delta, delta', psi and chi chains) and with the beta chain to form the complete DNA polymerase III complex.</text>
</comment>
<dbReference type="InterPro" id="IPR050238">
    <property type="entry name" value="DNA_Rep/Repair_Clamp_Loader"/>
</dbReference>
<dbReference type="Gene3D" id="1.10.8.60">
    <property type="match status" value="1"/>
</dbReference>
<dbReference type="EC" id="2.7.7.7" evidence="8"/>
<dbReference type="Pfam" id="PF13177">
    <property type="entry name" value="DNA_pol3_delta2"/>
    <property type="match status" value="1"/>
</dbReference>
<dbReference type="InterPro" id="IPR027417">
    <property type="entry name" value="P-loop_NTPase"/>
</dbReference>
<keyword evidence="6 8" id="KW-0239">DNA-directed DNA polymerase</keyword>
<dbReference type="InterPro" id="IPR045085">
    <property type="entry name" value="HLD_clamp_pol_III_gamma_tau"/>
</dbReference>
<comment type="similarity">
    <text evidence="1 8">Belongs to the DnaX/STICHEL family.</text>
</comment>
<dbReference type="GO" id="GO:0006261">
    <property type="term" value="P:DNA-templated DNA replication"/>
    <property type="evidence" value="ECO:0007669"/>
    <property type="project" value="TreeGrafter"/>
</dbReference>
<keyword evidence="3 8" id="KW-0547">Nucleotide-binding</keyword>
<keyword evidence="8" id="KW-0235">DNA replication</keyword>
<keyword evidence="8 10" id="KW-0808">Transferase</keyword>
<evidence type="ECO:0000313" key="11">
    <source>
        <dbReference type="Proteomes" id="UP000194141"/>
    </source>
</evidence>
<keyword evidence="8 10" id="KW-0548">Nucleotidyltransferase</keyword>
<dbReference type="NCBIfam" id="TIGR02397">
    <property type="entry name" value="dnaX_nterm"/>
    <property type="match status" value="1"/>
</dbReference>
<dbReference type="GO" id="GO:0005524">
    <property type="term" value="F:ATP binding"/>
    <property type="evidence" value="ECO:0007669"/>
    <property type="project" value="UniProtKB-KW"/>
</dbReference>
<dbReference type="InterPro" id="IPR012763">
    <property type="entry name" value="DNA_pol_III_sug/sutau_N"/>
</dbReference>
<dbReference type="CDD" id="cd00009">
    <property type="entry name" value="AAA"/>
    <property type="match status" value="1"/>
</dbReference>
<evidence type="ECO:0000256" key="8">
    <source>
        <dbReference type="RuleBase" id="RU364063"/>
    </source>
</evidence>
<dbReference type="InterPro" id="IPR003593">
    <property type="entry name" value="AAA+_ATPase"/>
</dbReference>
<evidence type="ECO:0000256" key="3">
    <source>
        <dbReference type="ARBA" id="ARBA00022741"/>
    </source>
</evidence>
<dbReference type="AlphaFoldDB" id="A0A1X4XUQ8"/>
<dbReference type="PANTHER" id="PTHR11669:SF0">
    <property type="entry name" value="PROTEIN STICHEL-LIKE 2"/>
    <property type="match status" value="1"/>
</dbReference>
<dbReference type="InterPro" id="IPR001270">
    <property type="entry name" value="ClpA/B"/>
</dbReference>
<keyword evidence="11" id="KW-1185">Reference proteome</keyword>
<dbReference type="PANTHER" id="PTHR11669">
    <property type="entry name" value="REPLICATION FACTOR C / DNA POLYMERASE III GAMMA-TAU SUBUNIT"/>
    <property type="match status" value="1"/>
</dbReference>
<evidence type="ECO:0000256" key="5">
    <source>
        <dbReference type="ARBA" id="ARBA00022840"/>
    </source>
</evidence>
<protein>
    <recommendedName>
        <fullName evidence="8">DNA polymerase III subunit gamma/tau</fullName>
        <ecNumber evidence="8">2.7.7.7</ecNumber>
    </recommendedName>
</protein>
<feature type="domain" description="AAA+ ATPase" evidence="9">
    <location>
        <begin position="45"/>
        <end position="187"/>
    </location>
</feature>
<dbReference type="Pfam" id="PF22608">
    <property type="entry name" value="DNAX_ATPase_lid"/>
    <property type="match status" value="1"/>
</dbReference>
<evidence type="ECO:0000256" key="6">
    <source>
        <dbReference type="ARBA" id="ARBA00022932"/>
    </source>
</evidence>
<dbReference type="STRING" id="1562698.DESAMIL20_828"/>
<dbReference type="EMBL" id="MDSU01000018">
    <property type="protein sequence ID" value="OSS41275.1"/>
    <property type="molecule type" value="Genomic_DNA"/>
</dbReference>
<evidence type="ECO:0000313" key="10">
    <source>
        <dbReference type="EMBL" id="OSS41275.1"/>
    </source>
</evidence>
<evidence type="ECO:0000256" key="4">
    <source>
        <dbReference type="ARBA" id="ARBA00022833"/>
    </source>
</evidence>
<dbReference type="PRINTS" id="PR00300">
    <property type="entry name" value="CLPPROTEASEA"/>
</dbReference>
<dbReference type="GO" id="GO:0009360">
    <property type="term" value="C:DNA polymerase III complex"/>
    <property type="evidence" value="ECO:0007669"/>
    <property type="project" value="InterPro"/>
</dbReference>
<keyword evidence="5 8" id="KW-0067">ATP-binding</keyword>
<dbReference type="FunFam" id="3.40.50.300:FF:000014">
    <property type="entry name" value="DNA polymerase III subunit gamma/tau"/>
    <property type="match status" value="1"/>
</dbReference>
<dbReference type="GO" id="GO:0003887">
    <property type="term" value="F:DNA-directed DNA polymerase activity"/>
    <property type="evidence" value="ECO:0007669"/>
    <property type="project" value="UniProtKB-KW"/>
</dbReference>
<evidence type="ECO:0000256" key="7">
    <source>
        <dbReference type="ARBA" id="ARBA00049244"/>
    </source>
</evidence>
<sequence>MVGIAKGRQMYIVFARKYRPQTLDEVIGQDVVTQTIKNAIEQNRLYHSILFYGSMGTGKTSLARIIAKSLNCEKGPTIKPCGECEQCRAISLGRSVDVIEIDGASNRRIDDARNIIESIKYVPFSARYKIFIIDEVHMLTEEAFNALLKTIEEPPDYVKFIFATTNIEKVPQTILSRCQIFKLNKITPEKIYIKLKKILETENIKLEDESIKLISQVAQGSFRVAENYLDRVVAYKGQDITAKDVSCVLGIADYRLIDEFVEAIVNFNSNQAYEKIGYLLEHNLKVETFVEMLLEKLLTLEIRIELKTAFINFFYDAFLQIKHKVDDIVALKVATQKALALKNLAKIEEIIQYTVDLSIPEAKKEISEKIKETSSVALGGGTDDSGDKEMLKDNNVDDIDKLDKMIIDIFGGEIIAKG</sequence>
<comment type="function">
    <text evidence="8">DNA polymerase III is a complex, multichain enzyme responsible for most of the replicative synthesis in bacteria. This DNA polymerase also exhibits 3' to 5' exonuclease activity.</text>
</comment>